<name>X0YTZ1_9ZZZZ</name>
<reference evidence="1" key="1">
    <citation type="journal article" date="2014" name="Front. Microbiol.">
        <title>High frequency of phylogenetically diverse reductive dehalogenase-homologous genes in deep subseafloor sedimentary metagenomes.</title>
        <authorList>
            <person name="Kawai M."/>
            <person name="Futagami T."/>
            <person name="Toyoda A."/>
            <person name="Takaki Y."/>
            <person name="Nishi S."/>
            <person name="Hori S."/>
            <person name="Arai W."/>
            <person name="Tsubouchi T."/>
            <person name="Morono Y."/>
            <person name="Uchiyama I."/>
            <person name="Ito T."/>
            <person name="Fujiyama A."/>
            <person name="Inagaki F."/>
            <person name="Takami H."/>
        </authorList>
    </citation>
    <scope>NUCLEOTIDE SEQUENCE</scope>
    <source>
        <strain evidence="1">Expedition CK06-06</strain>
    </source>
</reference>
<dbReference type="AlphaFoldDB" id="X0YTZ1"/>
<protein>
    <submittedName>
        <fullName evidence="1">Uncharacterized protein</fullName>
    </submittedName>
</protein>
<evidence type="ECO:0000313" key="1">
    <source>
        <dbReference type="EMBL" id="GAG51813.1"/>
    </source>
</evidence>
<organism evidence="1">
    <name type="scientific">marine sediment metagenome</name>
    <dbReference type="NCBI Taxonomy" id="412755"/>
    <lineage>
        <taxon>unclassified sequences</taxon>
        <taxon>metagenomes</taxon>
        <taxon>ecological metagenomes</taxon>
    </lineage>
</organism>
<sequence>MGATKEIAEWVLNTNYGDFDTDLVKLTKDLSLNFLGASLAGTKMDLRNSMSKKCFYQSVIVLEIKEV</sequence>
<gene>
    <name evidence="1" type="ORF">S01H1_75827</name>
</gene>
<accession>X0YTZ1</accession>
<comment type="caution">
    <text evidence="1">The sequence shown here is derived from an EMBL/GenBank/DDBJ whole genome shotgun (WGS) entry which is preliminary data.</text>
</comment>
<dbReference type="EMBL" id="BARS01050838">
    <property type="protein sequence ID" value="GAG51813.1"/>
    <property type="molecule type" value="Genomic_DNA"/>
</dbReference>
<proteinExistence type="predicted"/>